<dbReference type="PANTHER" id="PTHR46992">
    <property type="entry name" value="GYF DOMAIN-CONTAINING PROTEIN"/>
    <property type="match status" value="1"/>
</dbReference>
<feature type="compositionally biased region" description="Polar residues" evidence="1">
    <location>
        <begin position="127"/>
        <end position="139"/>
    </location>
</feature>
<feature type="compositionally biased region" description="Basic and acidic residues" evidence="1">
    <location>
        <begin position="251"/>
        <end position="265"/>
    </location>
</feature>
<feature type="region of interest" description="Disordered" evidence="1">
    <location>
        <begin position="113"/>
        <end position="294"/>
    </location>
</feature>
<protein>
    <recommendedName>
        <fullName evidence="2">GYF domain-containing protein</fullName>
    </recommendedName>
</protein>
<dbReference type="PANTHER" id="PTHR46992:SF1">
    <property type="entry name" value="GYF DOMAIN-CONTAINING PROTEIN"/>
    <property type="match status" value="1"/>
</dbReference>
<feature type="compositionally biased region" description="Basic and acidic residues" evidence="1">
    <location>
        <begin position="140"/>
        <end position="176"/>
    </location>
</feature>
<dbReference type="SUPFAM" id="SSF55277">
    <property type="entry name" value="GYF domain"/>
    <property type="match status" value="1"/>
</dbReference>
<dbReference type="Gene3D" id="3.30.1490.40">
    <property type="match status" value="1"/>
</dbReference>
<dbReference type="InterPro" id="IPR003169">
    <property type="entry name" value="GYF"/>
</dbReference>
<dbReference type="CDD" id="cd00072">
    <property type="entry name" value="GYF"/>
    <property type="match status" value="1"/>
</dbReference>
<evidence type="ECO:0000259" key="2">
    <source>
        <dbReference type="PROSITE" id="PS50829"/>
    </source>
</evidence>
<gene>
    <name evidence="3" type="ORF">KSP40_PGU003743</name>
</gene>
<proteinExistence type="predicted"/>
<evidence type="ECO:0000313" key="4">
    <source>
        <dbReference type="Proteomes" id="UP001412067"/>
    </source>
</evidence>
<dbReference type="SMART" id="SM00444">
    <property type="entry name" value="GYF"/>
    <property type="match status" value="1"/>
</dbReference>
<feature type="domain" description="GYF" evidence="2">
    <location>
        <begin position="603"/>
        <end position="654"/>
    </location>
</feature>
<dbReference type="PROSITE" id="PS50829">
    <property type="entry name" value="GYF"/>
    <property type="match status" value="1"/>
</dbReference>
<evidence type="ECO:0000313" key="3">
    <source>
        <dbReference type="EMBL" id="KAK8952796.1"/>
    </source>
</evidence>
<accession>A0ABR2LVF7</accession>
<dbReference type="InterPro" id="IPR035445">
    <property type="entry name" value="GYF-like_dom_sf"/>
</dbReference>
<dbReference type="Proteomes" id="UP001412067">
    <property type="component" value="Unassembled WGS sequence"/>
</dbReference>
<feature type="compositionally biased region" description="Polar residues" evidence="1">
    <location>
        <begin position="212"/>
        <end position="231"/>
    </location>
</feature>
<dbReference type="Pfam" id="PF02213">
    <property type="entry name" value="GYF"/>
    <property type="match status" value="1"/>
</dbReference>
<dbReference type="EMBL" id="JBBWWR010000014">
    <property type="protein sequence ID" value="KAK8952796.1"/>
    <property type="molecule type" value="Genomic_DNA"/>
</dbReference>
<name>A0ABR2LVF7_9ASPA</name>
<keyword evidence="4" id="KW-1185">Reference proteome</keyword>
<reference evidence="3 4" key="1">
    <citation type="journal article" date="2022" name="Nat. Plants">
        <title>Genomes of leafy and leafless Platanthera orchids illuminate the evolution of mycoheterotrophy.</title>
        <authorList>
            <person name="Li M.H."/>
            <person name="Liu K.W."/>
            <person name="Li Z."/>
            <person name="Lu H.C."/>
            <person name="Ye Q.L."/>
            <person name="Zhang D."/>
            <person name="Wang J.Y."/>
            <person name="Li Y.F."/>
            <person name="Zhong Z.M."/>
            <person name="Liu X."/>
            <person name="Yu X."/>
            <person name="Liu D.K."/>
            <person name="Tu X.D."/>
            <person name="Liu B."/>
            <person name="Hao Y."/>
            <person name="Liao X.Y."/>
            <person name="Jiang Y.T."/>
            <person name="Sun W.H."/>
            <person name="Chen J."/>
            <person name="Chen Y.Q."/>
            <person name="Ai Y."/>
            <person name="Zhai J.W."/>
            <person name="Wu S.S."/>
            <person name="Zhou Z."/>
            <person name="Hsiao Y.Y."/>
            <person name="Wu W.L."/>
            <person name="Chen Y.Y."/>
            <person name="Lin Y.F."/>
            <person name="Hsu J.L."/>
            <person name="Li C.Y."/>
            <person name="Wang Z.W."/>
            <person name="Zhao X."/>
            <person name="Zhong W.Y."/>
            <person name="Ma X.K."/>
            <person name="Ma L."/>
            <person name="Huang J."/>
            <person name="Chen G.Z."/>
            <person name="Huang M.Z."/>
            <person name="Huang L."/>
            <person name="Peng D.H."/>
            <person name="Luo Y.B."/>
            <person name="Zou S.Q."/>
            <person name="Chen S.P."/>
            <person name="Lan S."/>
            <person name="Tsai W.C."/>
            <person name="Van de Peer Y."/>
            <person name="Liu Z.J."/>
        </authorList>
    </citation>
    <scope>NUCLEOTIDE SEQUENCE [LARGE SCALE GENOMIC DNA]</scope>
    <source>
        <strain evidence="3">Lor288</strain>
    </source>
</reference>
<feature type="compositionally biased region" description="Basic and acidic residues" evidence="1">
    <location>
        <begin position="185"/>
        <end position="202"/>
    </location>
</feature>
<evidence type="ECO:0000256" key="1">
    <source>
        <dbReference type="SAM" id="MobiDB-lite"/>
    </source>
</evidence>
<organism evidence="3 4">
    <name type="scientific">Platanthera guangdongensis</name>
    <dbReference type="NCBI Taxonomy" id="2320717"/>
    <lineage>
        <taxon>Eukaryota</taxon>
        <taxon>Viridiplantae</taxon>
        <taxon>Streptophyta</taxon>
        <taxon>Embryophyta</taxon>
        <taxon>Tracheophyta</taxon>
        <taxon>Spermatophyta</taxon>
        <taxon>Magnoliopsida</taxon>
        <taxon>Liliopsida</taxon>
        <taxon>Asparagales</taxon>
        <taxon>Orchidaceae</taxon>
        <taxon>Orchidoideae</taxon>
        <taxon>Orchideae</taxon>
        <taxon>Orchidinae</taxon>
        <taxon>Platanthera</taxon>
    </lineage>
</organism>
<comment type="caution">
    <text evidence="3">The sequence shown here is derived from an EMBL/GenBank/DDBJ whole genome shotgun (WGS) entry which is preliminary data.</text>
</comment>
<sequence>MELLAPFRSRRLWRLFDFPLSCSVWCKCQGTSNRVPFFRSLSPLAPMAERKLDLARIVQTKLVPEAWAGKGDASGLLDDEKVPASLLDESKDQLISENILPLSPQWLYSKNSESKVGNPAALGDTRLPNSLSHGTTADSLQKDSWRPDWPTDKKEWKKSGPDTENIRRWRDEERETGSLSRRDRKKEGDRESEYRKNDRRSDTILMRDSCETRNLPSSDRWQEVTGRNTGLENWRDNKWSTRWGPEDDDSRADRKMDAGKEDQFAEKQTVLSSSRISESDTRDKWRPRHRQEVHSAVPTAYRTAPGFGLDKGRIEASHVGFAPGRGRGSLLGGLSQSRPSSAGPIGAAPLIRSYVEQGKFGLIADAFRYPRGKLLDIYRMHRLLPYLEVAPDGLDDAPPLTQSKSIEPLAFVSPDVAEEALLEDISKGTATGSKNSYRARNEQNVRISSSEIDMSSATKISGVLSSFAHETTLTHHSHSAVDASTEDIVSELSETTSNPLFSGRIYDDAAFEVSAHPVIDHYQLEPKQYFGEKNMAKTAEFLQYPFDNSNIEGTMPAAHCDVSSKLPDDSSSLFETTEVIPRNKECNYGNNEVEPLEMTPHQELSLFYQDPQGDIQGPFLGVDIISWFEQGFFGMDLPVCLSDAPDGTPFRPLGKLMPHLKFRTKSTTHDYSNELSGPLDVVNEENGGALDASDPRLITSVSESMSGQEFQPRVLEIGGYMESPSARTLVSELGVSPNITVSESYILHDFAGQDGEEVLYTGRRMNDIEKPLEKMANDDSDFSRVSLGHQFVASEIGQPRMTSHMKLHENDTNPFGLLWSELEGSHARHPISSNLAGIDDQIHNVNPSVLDSLLYSQKQDLFSSSSNHPFAPDTWPGAAIQGRSLNTTQGGMDASHFPHFKTEFNQIGVHGHVFPHQFQKQQLQKHLPSHQNMLLGEPFAVPEQGHGPNFTSHVEPSLHGNTVDQILLRQQILRDLEHQPRHLQRNEDLILEQILHEKHGHNLHHERHNDLLDVLSHQKHWSSLSMEEQILLSLQQEQLQAKKFPLSSSKKLGMEEDMHVGGVWSVDESGQFVRAASSSHQPHLSRHDHTDLIQSLQPSLFEQASLLEQNLMLHERMQQSPYERNMHPFDSSVHMSHSSPEPNANILSALARLQGLDIPEVHGHMHPSVQARQFDPVNNSHEHQISNQYLRPRLNAVDSQWGDPSGLHPNSLVEAQLNQLHFEAERQRRDLRGSQFNMDSNTWETLLGNENSKHGIDELFQKQLLFQSPHPSKLVDTVVPSFEDRDSNWFNHYSLDNSFKLTAENTALHDSLAERANFMMVLKQDRIKNADVESDLSGKLPLRSRSNLSIEQNQLFPEVDGIEKELSPDPVVNDASADMFNFSDYKHVKSLKKSSSKAMAMSNVDQAGGSLLDHCEVKVNAYMRPASLGSNAGGLNFYNYETGGDNVYNEGMTTSRKNSFAARFDLTVHVEKSLSSLYLTLL</sequence>